<dbReference type="OrthoDB" id="7936679at2"/>
<gene>
    <name evidence="2" type="ORF">DFP98_15427</name>
</gene>
<organism evidence="2 3">
    <name type="scientific">Cohnella phaseoli</name>
    <dbReference type="NCBI Taxonomy" id="456490"/>
    <lineage>
        <taxon>Bacteria</taxon>
        <taxon>Bacillati</taxon>
        <taxon>Bacillota</taxon>
        <taxon>Bacilli</taxon>
        <taxon>Bacillales</taxon>
        <taxon>Paenibacillaceae</taxon>
        <taxon>Cohnella</taxon>
    </lineage>
</organism>
<dbReference type="SUPFAM" id="SSF48208">
    <property type="entry name" value="Six-hairpin glycosidases"/>
    <property type="match status" value="1"/>
</dbReference>
<dbReference type="InterPro" id="IPR008928">
    <property type="entry name" value="6-hairpin_glycosidase_sf"/>
</dbReference>
<proteinExistence type="predicted"/>
<reference evidence="2 3" key="1">
    <citation type="submission" date="2018-07" db="EMBL/GenBank/DDBJ databases">
        <title>Genomic Encyclopedia of Type Strains, Phase III (KMG-III): the genomes of soil and plant-associated and newly described type strains.</title>
        <authorList>
            <person name="Whitman W."/>
        </authorList>
    </citation>
    <scope>NUCLEOTIDE SEQUENCE [LARGE SCALE GENOMIC DNA]</scope>
    <source>
        <strain evidence="2 3">CECT 7287</strain>
    </source>
</reference>
<dbReference type="Gene3D" id="1.50.10.10">
    <property type="match status" value="1"/>
</dbReference>
<dbReference type="InterPro" id="IPR054491">
    <property type="entry name" value="MGH1-like_GH"/>
</dbReference>
<sequence length="549" mass="61885">MDLLLERLRSIDLLRQAGGLANESGRDFLTEFARSGVKFAASGGTLENAYYSAVYKLPDCVSRGSNGSLTLQEGGVYKGCWLESTGTINAELLSRFVPSVSRATYEQFADHQREDGLIPYKIAEDQPVFRQIQLVSPPARSIWNYYLSNGKDRGFLEKMYAALNRYDEWLEKYRNTRGTGCVEAFCAFDTGHDLSPRFWHVADTPHRGDPTQVDPDSPLAPYLAPDLTASVYCSRKYLALMARELGLDAPWEERAEQSLRALFRHCYDGSDGFFYDRDKHDRFVRLQSDVLLRVLACEVGDSSLFASSLSRYLLNTRKFFAKYPFTSIAMDDPRFDPHSAHNTWAGATNFLSLIRAPHAFEHHDRHVELTWAMQPILSALSRMTRFGQVLSPWTGEEGYTESYSPALLCMLDFVERLCGILPAPDGEVWFTGLLPYPLDHGISLAERTAYARTIDGIAYELLNSTEECTILADGRELARFPYGVRIVTDRAGQLRAIVGMTLRPVRGRLLWNGQEYAFRVEGNERLGFRGNEAGFVPESNPGVVIPAYE</sequence>
<dbReference type="Proteomes" id="UP000256977">
    <property type="component" value="Unassembled WGS sequence"/>
</dbReference>
<evidence type="ECO:0000313" key="2">
    <source>
        <dbReference type="EMBL" id="RED52864.1"/>
    </source>
</evidence>
<dbReference type="InterPro" id="IPR012341">
    <property type="entry name" value="6hp_glycosidase-like_sf"/>
</dbReference>
<evidence type="ECO:0000259" key="1">
    <source>
        <dbReference type="Pfam" id="PF22422"/>
    </source>
</evidence>
<dbReference type="GO" id="GO:0005975">
    <property type="term" value="P:carbohydrate metabolic process"/>
    <property type="evidence" value="ECO:0007669"/>
    <property type="project" value="InterPro"/>
</dbReference>
<dbReference type="EMBL" id="QRDZ01000054">
    <property type="protein sequence ID" value="RED52864.1"/>
    <property type="molecule type" value="Genomic_DNA"/>
</dbReference>
<keyword evidence="3" id="KW-1185">Reference proteome</keyword>
<dbReference type="AlphaFoldDB" id="A0A3D9HTL9"/>
<comment type="caution">
    <text evidence="2">The sequence shown here is derived from an EMBL/GenBank/DDBJ whole genome shotgun (WGS) entry which is preliminary data.</text>
</comment>
<dbReference type="Pfam" id="PF22422">
    <property type="entry name" value="MGH1-like_GH"/>
    <property type="match status" value="1"/>
</dbReference>
<protein>
    <recommendedName>
        <fullName evidence="1">Mannosylglycerate hydrolase MGH1-like glycoside hydrolase domain-containing protein</fullName>
    </recommendedName>
</protein>
<dbReference type="RefSeq" id="WP_116065691.1">
    <property type="nucleotide sequence ID" value="NZ_QRDZ01000054.1"/>
</dbReference>
<name>A0A3D9HTL9_9BACL</name>
<accession>A0A3D9HTL9</accession>
<evidence type="ECO:0000313" key="3">
    <source>
        <dbReference type="Proteomes" id="UP000256977"/>
    </source>
</evidence>
<feature type="domain" description="Mannosylglycerate hydrolase MGH1-like glycoside hydrolase" evidence="1">
    <location>
        <begin position="102"/>
        <end position="352"/>
    </location>
</feature>